<sequence length="660" mass="73421">ALRGGDEDSGNAVVPELKCSQPARTGAAEPKMATAAERPPSFGEEVPRHPQLWLPPVPRRRPEASGGVSPSASAMRTSLQKLSEGRRARRLTFFRNGDRFDRGLVYALSLEKVRTFEALLEDLTRIMVELPMGVRFIFSEDGREKVSRLEHLCEGCVYVCSSTDHFVRLPYGRQEPPRPHWTLGRSTRGIPGSPSSTTNQSILPSHHGFVRPKLITVIRNGVRPRKAVRVLLNHKTARSFEQVLDDVTRVIKLDSGAVRKVFTLTGKPVTSLADFFGPDDIFIAYGVEKYSHDDFDLDSEECKHLNGSMRVRREQRFSCGRPMSPISDVSSNLSFQSSHSISPKSSKKFHLVNHVALPETVGRLYSVMEMLGDGNFARVYQCVSRESGAEYALKIIDKDKCRGKEQMIANEVAILRRVQHPNVVRLVEEFDFETELYLVMELVKGGDLFDAIAAVCKFPEHEASRLVGHLASALAHLHSLRVVHRDIKPENLLVGAHGVLKLADFGLATELPCDGSLLSTVCGTPTYVAPEILAETGYALEVDVWAMGVITYILLCGFPPFVSQTNNQDELFDQILSGRFEFMAPYWDGISASAQDLIRGMLQVDVTQRFTAVQVLAHPWLQQHKDDGSRQPEAWQVDLHIVEEPQSNLDTTGATPSAMS</sequence>
<dbReference type="PROSITE" id="PS00107">
    <property type="entry name" value="PROTEIN_KINASE_ATP"/>
    <property type="match status" value="1"/>
</dbReference>
<comment type="similarity">
    <text evidence="1">Belongs to the protein kinase superfamily. CAMK Ser/Thr protein kinase family. CaMK subfamily.</text>
</comment>
<evidence type="ECO:0000256" key="9">
    <source>
        <dbReference type="ARBA" id="ARBA00047899"/>
    </source>
</evidence>
<feature type="compositionally biased region" description="Polar residues" evidence="12">
    <location>
        <begin position="193"/>
        <end position="202"/>
    </location>
</feature>
<dbReference type="PROSITE" id="PS50011">
    <property type="entry name" value="PROTEIN_KINASE_DOM"/>
    <property type="match status" value="1"/>
</dbReference>
<keyword evidence="4" id="KW-0808">Transferase</keyword>
<evidence type="ECO:0000313" key="15">
    <source>
        <dbReference type="EMBL" id="JAT95622.1"/>
    </source>
</evidence>
<dbReference type="PROSITE" id="PS50309">
    <property type="entry name" value="DC"/>
    <property type="match status" value="2"/>
</dbReference>
<dbReference type="Pfam" id="PF00069">
    <property type="entry name" value="Pkinase"/>
    <property type="match status" value="1"/>
</dbReference>
<evidence type="ECO:0000256" key="6">
    <source>
        <dbReference type="ARBA" id="ARBA00022777"/>
    </source>
</evidence>
<feature type="compositionally biased region" description="Polar residues" evidence="12">
    <location>
        <begin position="68"/>
        <end position="81"/>
    </location>
</feature>
<comment type="catalytic activity">
    <reaction evidence="10">
        <text>L-seryl-[protein] + ATP = O-phospho-L-seryl-[protein] + ADP + H(+)</text>
        <dbReference type="Rhea" id="RHEA:17989"/>
        <dbReference type="Rhea" id="RHEA-COMP:9863"/>
        <dbReference type="Rhea" id="RHEA-COMP:11604"/>
        <dbReference type="ChEBI" id="CHEBI:15378"/>
        <dbReference type="ChEBI" id="CHEBI:29999"/>
        <dbReference type="ChEBI" id="CHEBI:30616"/>
        <dbReference type="ChEBI" id="CHEBI:83421"/>
        <dbReference type="ChEBI" id="CHEBI:456216"/>
        <dbReference type="EC" id="2.7.11.1"/>
    </reaction>
</comment>
<evidence type="ECO:0000256" key="11">
    <source>
        <dbReference type="PROSITE-ProRule" id="PRU10141"/>
    </source>
</evidence>
<evidence type="ECO:0000259" key="14">
    <source>
        <dbReference type="PROSITE" id="PS50309"/>
    </source>
</evidence>
<evidence type="ECO:0000256" key="8">
    <source>
        <dbReference type="ARBA" id="ARBA00031092"/>
    </source>
</evidence>
<evidence type="ECO:0000256" key="3">
    <source>
        <dbReference type="ARBA" id="ARBA00022527"/>
    </source>
</evidence>
<dbReference type="AlphaFoldDB" id="A0A1E1X8N6"/>
<dbReference type="Gene3D" id="3.10.20.230">
    <property type="entry name" value="Doublecortin domain"/>
    <property type="match status" value="2"/>
</dbReference>
<feature type="region of interest" description="Disordered" evidence="12">
    <location>
        <begin position="1"/>
        <end position="81"/>
    </location>
</feature>
<dbReference type="SMART" id="SM00537">
    <property type="entry name" value="DCX"/>
    <property type="match status" value="2"/>
</dbReference>
<dbReference type="Pfam" id="PF03607">
    <property type="entry name" value="DCX"/>
    <property type="match status" value="2"/>
</dbReference>
<keyword evidence="5 11" id="KW-0547">Nucleotide-binding</keyword>
<feature type="domain" description="Doublecortin" evidence="14">
    <location>
        <begin position="89"/>
        <end position="172"/>
    </location>
</feature>
<feature type="binding site" evidence="11">
    <location>
        <position position="394"/>
    </location>
    <ligand>
        <name>ATP</name>
        <dbReference type="ChEBI" id="CHEBI:30616"/>
    </ligand>
</feature>
<dbReference type="SUPFAM" id="SSF56112">
    <property type="entry name" value="Protein kinase-like (PK-like)"/>
    <property type="match status" value="1"/>
</dbReference>
<dbReference type="EMBL" id="GFAC01003566">
    <property type="protein sequence ID" value="JAT95622.1"/>
    <property type="molecule type" value="mRNA"/>
</dbReference>
<reference evidence="15" key="1">
    <citation type="journal article" date="2017" name="Front. Cell. Infect. Microbiol.">
        <title>The Distinct Transcriptional Response of the Midgut of Amblyomma sculptum and Amblyomma aureolatum Ticks to Rickettsia rickettsii Correlates to Their Differences in Susceptibility to Infection.</title>
        <authorList>
            <person name="Martins L.A."/>
            <person name="Galletti M.F.B.M."/>
            <person name="Ribeiro J.M."/>
            <person name="Fujita A."/>
            <person name="Costa F.B."/>
            <person name="Labruna M.B."/>
            <person name="Daffre S."/>
            <person name="Fogaca A.C."/>
        </authorList>
    </citation>
    <scope>NUCLEOTIDE SEQUENCE</scope>
</reference>
<feature type="region of interest" description="Disordered" evidence="12">
    <location>
        <begin position="178"/>
        <end position="202"/>
    </location>
</feature>
<proteinExistence type="evidence at transcript level"/>
<evidence type="ECO:0000256" key="2">
    <source>
        <dbReference type="ARBA" id="ARBA00012513"/>
    </source>
</evidence>
<evidence type="ECO:0000256" key="1">
    <source>
        <dbReference type="ARBA" id="ARBA00005354"/>
    </source>
</evidence>
<feature type="non-terminal residue" evidence="15">
    <location>
        <position position="1"/>
    </location>
</feature>
<dbReference type="FunFam" id="3.30.200.20:FF:000315">
    <property type="entry name" value="Calcium-dependent protein kinase 3"/>
    <property type="match status" value="1"/>
</dbReference>
<evidence type="ECO:0000256" key="5">
    <source>
        <dbReference type="ARBA" id="ARBA00022741"/>
    </source>
</evidence>
<dbReference type="InterPro" id="IPR003533">
    <property type="entry name" value="Doublecortin_dom"/>
</dbReference>
<dbReference type="GO" id="GO:0004674">
    <property type="term" value="F:protein serine/threonine kinase activity"/>
    <property type="evidence" value="ECO:0007669"/>
    <property type="project" value="UniProtKB-KW"/>
</dbReference>
<evidence type="ECO:0000256" key="12">
    <source>
        <dbReference type="SAM" id="MobiDB-lite"/>
    </source>
</evidence>
<keyword evidence="3" id="KW-0723">Serine/threonine-protein kinase</keyword>
<organism evidence="15">
    <name type="scientific">Amblyomma aureolatum</name>
    <dbReference type="NCBI Taxonomy" id="187763"/>
    <lineage>
        <taxon>Eukaryota</taxon>
        <taxon>Metazoa</taxon>
        <taxon>Ecdysozoa</taxon>
        <taxon>Arthropoda</taxon>
        <taxon>Chelicerata</taxon>
        <taxon>Arachnida</taxon>
        <taxon>Acari</taxon>
        <taxon>Parasitiformes</taxon>
        <taxon>Ixodida</taxon>
        <taxon>Ixodoidea</taxon>
        <taxon>Ixodidae</taxon>
        <taxon>Amblyomminae</taxon>
        <taxon>Amblyomma</taxon>
    </lineage>
</organism>
<evidence type="ECO:0000256" key="4">
    <source>
        <dbReference type="ARBA" id="ARBA00022679"/>
    </source>
</evidence>
<dbReference type="InterPro" id="IPR036572">
    <property type="entry name" value="Doublecortin_dom_sf"/>
</dbReference>
<dbReference type="SUPFAM" id="SSF89837">
    <property type="entry name" value="Doublecortin (DC)"/>
    <property type="match status" value="2"/>
</dbReference>
<dbReference type="CDD" id="cd17069">
    <property type="entry name" value="DCX2"/>
    <property type="match status" value="1"/>
</dbReference>
<comment type="catalytic activity">
    <reaction evidence="9">
        <text>L-threonyl-[protein] + ATP = O-phospho-L-threonyl-[protein] + ADP + H(+)</text>
        <dbReference type="Rhea" id="RHEA:46608"/>
        <dbReference type="Rhea" id="RHEA-COMP:11060"/>
        <dbReference type="Rhea" id="RHEA-COMP:11605"/>
        <dbReference type="ChEBI" id="CHEBI:15378"/>
        <dbReference type="ChEBI" id="CHEBI:30013"/>
        <dbReference type="ChEBI" id="CHEBI:30616"/>
        <dbReference type="ChEBI" id="CHEBI:61977"/>
        <dbReference type="ChEBI" id="CHEBI:456216"/>
        <dbReference type="EC" id="2.7.11.1"/>
    </reaction>
</comment>
<evidence type="ECO:0000259" key="13">
    <source>
        <dbReference type="PROSITE" id="PS50011"/>
    </source>
</evidence>
<dbReference type="PROSITE" id="PS00108">
    <property type="entry name" value="PROTEIN_KINASE_ST"/>
    <property type="match status" value="1"/>
</dbReference>
<dbReference type="InterPro" id="IPR011009">
    <property type="entry name" value="Kinase-like_dom_sf"/>
</dbReference>
<name>A0A1E1X8N6_9ACAR</name>
<dbReference type="FunFam" id="1.10.510.10:FF:000571">
    <property type="entry name" value="Maternal embryonic leucine zipper kinase"/>
    <property type="match status" value="1"/>
</dbReference>
<dbReference type="InterPro" id="IPR000719">
    <property type="entry name" value="Prot_kinase_dom"/>
</dbReference>
<keyword evidence="6 15" id="KW-0418">Kinase</keyword>
<dbReference type="InterPro" id="IPR008271">
    <property type="entry name" value="Ser/Thr_kinase_AS"/>
</dbReference>
<dbReference type="PANTHER" id="PTHR24347">
    <property type="entry name" value="SERINE/THREONINE-PROTEIN KINASE"/>
    <property type="match status" value="1"/>
</dbReference>
<dbReference type="Gene3D" id="3.30.200.20">
    <property type="entry name" value="Phosphorylase Kinase, domain 1"/>
    <property type="match status" value="1"/>
</dbReference>
<dbReference type="InterPro" id="IPR017441">
    <property type="entry name" value="Protein_kinase_ATP_BS"/>
</dbReference>
<dbReference type="GO" id="GO:0035556">
    <property type="term" value="P:intracellular signal transduction"/>
    <property type="evidence" value="ECO:0007669"/>
    <property type="project" value="InterPro"/>
</dbReference>
<feature type="domain" description="Doublecortin" evidence="14">
    <location>
        <begin position="213"/>
        <end position="296"/>
    </location>
</feature>
<dbReference type="SMART" id="SM00220">
    <property type="entry name" value="S_TKc"/>
    <property type="match status" value="1"/>
</dbReference>
<feature type="domain" description="Protein kinase" evidence="13">
    <location>
        <begin position="365"/>
        <end position="621"/>
    </location>
</feature>
<accession>A0A1E1X8N6</accession>
<keyword evidence="7 11" id="KW-0067">ATP-binding</keyword>
<dbReference type="Gene3D" id="1.10.510.10">
    <property type="entry name" value="Transferase(Phosphotransferase) domain 1"/>
    <property type="match status" value="1"/>
</dbReference>
<dbReference type="GO" id="GO:0005524">
    <property type="term" value="F:ATP binding"/>
    <property type="evidence" value="ECO:0007669"/>
    <property type="project" value="UniProtKB-UniRule"/>
</dbReference>
<evidence type="ECO:0000256" key="10">
    <source>
        <dbReference type="ARBA" id="ARBA00048679"/>
    </source>
</evidence>
<evidence type="ECO:0000256" key="7">
    <source>
        <dbReference type="ARBA" id="ARBA00022840"/>
    </source>
</evidence>
<dbReference type="EC" id="2.7.11.1" evidence="2"/>
<protein>
    <recommendedName>
        <fullName evidence="2">non-specific serine/threonine protein kinase</fullName>
        <ecNumber evidence="2">2.7.11.1</ecNumber>
    </recommendedName>
    <alternativeName>
        <fullName evidence="8">Doublecortin-like and CAM kinase-like protein</fullName>
    </alternativeName>
</protein>